<keyword evidence="1" id="KW-1133">Transmembrane helix</keyword>
<evidence type="ECO:0000313" key="3">
    <source>
        <dbReference type="EMBL" id="MBB6509145.1"/>
    </source>
</evidence>
<evidence type="ECO:0000256" key="1">
    <source>
        <dbReference type="SAM" id="Phobius"/>
    </source>
</evidence>
<organism evidence="3 4">
    <name type="scientific">Rhizobium soli</name>
    <dbReference type="NCBI Taxonomy" id="424798"/>
    <lineage>
        <taxon>Bacteria</taxon>
        <taxon>Pseudomonadati</taxon>
        <taxon>Pseudomonadota</taxon>
        <taxon>Alphaproteobacteria</taxon>
        <taxon>Hyphomicrobiales</taxon>
        <taxon>Rhizobiaceae</taxon>
        <taxon>Rhizobium/Agrobacterium group</taxon>
        <taxon>Rhizobium</taxon>
    </lineage>
</organism>
<dbReference type="EMBL" id="JACHBU010000004">
    <property type="protein sequence ID" value="MBB6509145.1"/>
    <property type="molecule type" value="Genomic_DNA"/>
</dbReference>
<dbReference type="AlphaFoldDB" id="A0A7X0JKZ3"/>
<keyword evidence="4" id="KW-1185">Reference proteome</keyword>
<feature type="transmembrane region" description="Helical" evidence="1">
    <location>
        <begin position="143"/>
        <end position="166"/>
    </location>
</feature>
<gene>
    <name evidence="3" type="ORF">F4695_002502</name>
</gene>
<dbReference type="Proteomes" id="UP000585437">
    <property type="component" value="Unassembled WGS sequence"/>
</dbReference>
<name>A0A7X0JKZ3_9HYPH</name>
<dbReference type="RefSeq" id="WP_184654828.1">
    <property type="nucleotide sequence ID" value="NZ_JACHBU010000004.1"/>
</dbReference>
<dbReference type="PANTHER" id="PTHR40547">
    <property type="entry name" value="SLL0298 PROTEIN"/>
    <property type="match status" value="1"/>
</dbReference>
<dbReference type="InterPro" id="IPR018639">
    <property type="entry name" value="DUF2062"/>
</dbReference>
<proteinExistence type="predicted"/>
<evidence type="ECO:0000313" key="4">
    <source>
        <dbReference type="Proteomes" id="UP000585437"/>
    </source>
</evidence>
<sequence>MPFRRRKAPTFREKLHRAIFPPKGFRRVLGYYRLKILRIGGSPHAVAAGLAIGMVSAWTPFLGFHILFAIPFAWVLGGSMVAAALGTAFANPVTCPIIWPLTWEIGQFILGRAGGGEARPVDLAVLFSQLKLSELWDPILEPMLIGSLPPGLFCGLLVYVATYFGIRSFRISQTERRLARRSEYQQAYEREYQPGNLTAQPADRKSVDA</sequence>
<keyword evidence="1" id="KW-0812">Transmembrane</keyword>
<keyword evidence="1" id="KW-0472">Membrane</keyword>
<dbReference type="PANTHER" id="PTHR40547:SF1">
    <property type="entry name" value="SLL0298 PROTEIN"/>
    <property type="match status" value="1"/>
</dbReference>
<protein>
    <recommendedName>
        <fullName evidence="2">DUF2062 domain-containing protein</fullName>
    </recommendedName>
</protein>
<reference evidence="3 4" key="1">
    <citation type="submission" date="2020-08" db="EMBL/GenBank/DDBJ databases">
        <title>The Agave Microbiome: Exploring the role of microbial communities in plant adaptations to desert environments.</title>
        <authorList>
            <person name="Partida-Martinez L.P."/>
        </authorList>
    </citation>
    <scope>NUCLEOTIDE SEQUENCE [LARGE SCALE GENOMIC DNA]</scope>
    <source>
        <strain evidence="3 4">AS3.12</strain>
    </source>
</reference>
<accession>A0A7X0JKZ3</accession>
<evidence type="ECO:0000259" key="2">
    <source>
        <dbReference type="Pfam" id="PF09835"/>
    </source>
</evidence>
<dbReference type="Pfam" id="PF09835">
    <property type="entry name" value="DUF2062"/>
    <property type="match status" value="1"/>
</dbReference>
<feature type="domain" description="DUF2062" evidence="2">
    <location>
        <begin position="27"/>
        <end position="172"/>
    </location>
</feature>
<comment type="caution">
    <text evidence="3">The sequence shown here is derived from an EMBL/GenBank/DDBJ whole genome shotgun (WGS) entry which is preliminary data.</text>
</comment>